<dbReference type="InterPro" id="IPR029032">
    <property type="entry name" value="AhpD-like"/>
</dbReference>
<organism evidence="2 3">
    <name type="scientific">Paractinoplanes aksuensis</name>
    <dbReference type="NCBI Taxonomy" id="2939490"/>
    <lineage>
        <taxon>Bacteria</taxon>
        <taxon>Bacillati</taxon>
        <taxon>Actinomycetota</taxon>
        <taxon>Actinomycetes</taxon>
        <taxon>Micromonosporales</taxon>
        <taxon>Micromonosporaceae</taxon>
        <taxon>Paractinoplanes</taxon>
    </lineage>
</organism>
<dbReference type="Proteomes" id="UP001523369">
    <property type="component" value="Unassembled WGS sequence"/>
</dbReference>
<sequence length="187" mass="20172">MSADRLPLPPEAQLTAAQRTAAARIASGPRGALFGPFVPLLRSPELMTRLQLVGEYLRFDSVLDDDLIELVILVVARHWDQDFEYGFHQPLALKAGLPPSVVEAVARGGRPAGRPEVAAVWDLLDELHRSRQVGDDTYAKAVDLLGEARVVEVVGTAGYYTTLAMTMNVARTPPPAGAPRLPAREGA</sequence>
<protein>
    <submittedName>
        <fullName evidence="2">Carboxymuconolactone decarboxylase family protein</fullName>
    </submittedName>
</protein>
<evidence type="ECO:0000313" key="2">
    <source>
        <dbReference type="EMBL" id="MCO8276693.1"/>
    </source>
</evidence>
<dbReference type="PANTHER" id="PTHR34846:SF11">
    <property type="entry name" value="4-CARBOXYMUCONOLACTONE DECARBOXYLASE FAMILY PROTEIN (AFU_ORTHOLOGUE AFUA_6G11590)"/>
    <property type="match status" value="1"/>
</dbReference>
<dbReference type="InterPro" id="IPR003779">
    <property type="entry name" value="CMD-like"/>
</dbReference>
<dbReference type="EMBL" id="JAMYJR010000049">
    <property type="protein sequence ID" value="MCO8276693.1"/>
    <property type="molecule type" value="Genomic_DNA"/>
</dbReference>
<dbReference type="RefSeq" id="WP_253242719.1">
    <property type="nucleotide sequence ID" value="NZ_JAMYJR010000049.1"/>
</dbReference>
<dbReference type="Pfam" id="PF02627">
    <property type="entry name" value="CMD"/>
    <property type="match status" value="1"/>
</dbReference>
<dbReference type="SUPFAM" id="SSF69118">
    <property type="entry name" value="AhpD-like"/>
    <property type="match status" value="1"/>
</dbReference>
<evidence type="ECO:0000313" key="3">
    <source>
        <dbReference type="Proteomes" id="UP001523369"/>
    </source>
</evidence>
<comment type="caution">
    <text evidence="2">The sequence shown here is derived from an EMBL/GenBank/DDBJ whole genome shotgun (WGS) entry which is preliminary data.</text>
</comment>
<name>A0ABT1E0N2_9ACTN</name>
<accession>A0ABT1E0N2</accession>
<dbReference type="PANTHER" id="PTHR34846">
    <property type="entry name" value="4-CARBOXYMUCONOLACTONE DECARBOXYLASE FAMILY PROTEIN (AFU_ORTHOLOGUE AFUA_6G11590)"/>
    <property type="match status" value="1"/>
</dbReference>
<gene>
    <name evidence="2" type="ORF">M1L60_39550</name>
</gene>
<dbReference type="Gene3D" id="1.20.1290.10">
    <property type="entry name" value="AhpD-like"/>
    <property type="match status" value="1"/>
</dbReference>
<proteinExistence type="predicted"/>
<keyword evidence="3" id="KW-1185">Reference proteome</keyword>
<reference evidence="2 3" key="1">
    <citation type="submission" date="2022-06" db="EMBL/GenBank/DDBJ databases">
        <title>New Species of the Genus Actinoplanes, ActinopZanes ferrugineus.</title>
        <authorList>
            <person name="Ding P."/>
        </authorList>
    </citation>
    <scope>NUCLEOTIDE SEQUENCE [LARGE SCALE GENOMIC DNA]</scope>
    <source>
        <strain evidence="2 3">TRM88003</strain>
    </source>
</reference>
<evidence type="ECO:0000259" key="1">
    <source>
        <dbReference type="Pfam" id="PF02627"/>
    </source>
</evidence>
<feature type="domain" description="Carboxymuconolactone decarboxylase-like" evidence="1">
    <location>
        <begin position="44"/>
        <end position="125"/>
    </location>
</feature>